<evidence type="ECO:0000256" key="1">
    <source>
        <dbReference type="SAM" id="SignalP"/>
    </source>
</evidence>
<dbReference type="KEGG" id="mtr:11419525"/>
<accession>G7J041</accession>
<dbReference type="Pfam" id="PF14368">
    <property type="entry name" value="LTP_2"/>
    <property type="match status" value="1"/>
</dbReference>
<evidence type="ECO:0000313" key="4">
    <source>
        <dbReference type="EnsemblPlants" id="AES70438"/>
    </source>
</evidence>
<dbReference type="Gene3D" id="1.10.110.10">
    <property type="entry name" value="Plant lipid-transfer and hydrophobic proteins"/>
    <property type="match status" value="1"/>
</dbReference>
<protein>
    <submittedName>
        <fullName evidence="3">Lipid transfer protein</fullName>
    </submittedName>
</protein>
<evidence type="ECO:0000259" key="2">
    <source>
        <dbReference type="SMART" id="SM00499"/>
    </source>
</evidence>
<gene>
    <name evidence="4" type="primary">11419525</name>
    <name evidence="3" type="ordered locus">MTR_3g055250</name>
</gene>
<feature type="signal peptide" evidence="1">
    <location>
        <begin position="1"/>
        <end position="19"/>
    </location>
</feature>
<dbReference type="InterPro" id="IPR016140">
    <property type="entry name" value="Bifunc_inhib/LTP/seed_store"/>
</dbReference>
<dbReference type="PANTHER" id="PTHR33122">
    <property type="entry name" value="LIPID BINDING PROTEIN-RELATED"/>
    <property type="match status" value="1"/>
</dbReference>
<feature type="domain" description="Bifunctional inhibitor/plant lipid transfer protein/seed storage helical" evidence="2">
    <location>
        <begin position="23"/>
        <end position="93"/>
    </location>
</feature>
<dbReference type="EnsemblPlants" id="AES70438">
    <property type="protein sequence ID" value="AES70438"/>
    <property type="gene ID" value="MTR_3g055250"/>
</dbReference>
<evidence type="ECO:0000313" key="3">
    <source>
        <dbReference type="EMBL" id="AES70438.2"/>
    </source>
</evidence>
<keyword evidence="1" id="KW-0732">Signal</keyword>
<evidence type="ECO:0000313" key="5">
    <source>
        <dbReference type="Proteomes" id="UP000002051"/>
    </source>
</evidence>
<dbReference type="InterPro" id="IPR039265">
    <property type="entry name" value="DIR1-like"/>
</dbReference>
<dbReference type="PaxDb" id="3880-AES70438"/>
<organism evidence="3 5">
    <name type="scientific">Medicago truncatula</name>
    <name type="common">Barrel medic</name>
    <name type="synonym">Medicago tribuloides</name>
    <dbReference type="NCBI Taxonomy" id="3880"/>
    <lineage>
        <taxon>Eukaryota</taxon>
        <taxon>Viridiplantae</taxon>
        <taxon>Streptophyta</taxon>
        <taxon>Embryophyta</taxon>
        <taxon>Tracheophyta</taxon>
        <taxon>Spermatophyta</taxon>
        <taxon>Magnoliopsida</taxon>
        <taxon>eudicotyledons</taxon>
        <taxon>Gunneridae</taxon>
        <taxon>Pentapetalae</taxon>
        <taxon>rosids</taxon>
        <taxon>fabids</taxon>
        <taxon>Fabales</taxon>
        <taxon>Fabaceae</taxon>
        <taxon>Papilionoideae</taxon>
        <taxon>50 kb inversion clade</taxon>
        <taxon>NPAAA clade</taxon>
        <taxon>Hologalegina</taxon>
        <taxon>IRL clade</taxon>
        <taxon>Trifolieae</taxon>
        <taxon>Medicago</taxon>
    </lineage>
</organism>
<dbReference type="SMART" id="SM00499">
    <property type="entry name" value="AAI"/>
    <property type="match status" value="1"/>
</dbReference>
<feature type="chain" id="PRO_5014572588" evidence="1">
    <location>
        <begin position="20"/>
        <end position="106"/>
    </location>
</feature>
<reference evidence="3 5" key="1">
    <citation type="journal article" date="2011" name="Nature">
        <title>The Medicago genome provides insight into the evolution of rhizobial symbioses.</title>
        <authorList>
            <person name="Young N.D."/>
            <person name="Debelle F."/>
            <person name="Oldroyd G.E."/>
            <person name="Geurts R."/>
            <person name="Cannon S.B."/>
            <person name="Udvardi M.K."/>
            <person name="Benedito V.A."/>
            <person name="Mayer K.F."/>
            <person name="Gouzy J."/>
            <person name="Schoof H."/>
            <person name="Van de Peer Y."/>
            <person name="Proost S."/>
            <person name="Cook D.R."/>
            <person name="Meyers B.C."/>
            <person name="Spannagl M."/>
            <person name="Cheung F."/>
            <person name="De Mita S."/>
            <person name="Krishnakumar V."/>
            <person name="Gundlach H."/>
            <person name="Zhou S."/>
            <person name="Mudge J."/>
            <person name="Bharti A.K."/>
            <person name="Murray J.D."/>
            <person name="Naoumkina M.A."/>
            <person name="Rosen B."/>
            <person name="Silverstein K.A."/>
            <person name="Tang H."/>
            <person name="Rombauts S."/>
            <person name="Zhao P.X."/>
            <person name="Zhou P."/>
            <person name="Barbe V."/>
            <person name="Bardou P."/>
            <person name="Bechner M."/>
            <person name="Bellec A."/>
            <person name="Berger A."/>
            <person name="Berges H."/>
            <person name="Bidwell S."/>
            <person name="Bisseling T."/>
            <person name="Choisne N."/>
            <person name="Couloux A."/>
            <person name="Denny R."/>
            <person name="Deshpande S."/>
            <person name="Dai X."/>
            <person name="Doyle J.J."/>
            <person name="Dudez A.M."/>
            <person name="Farmer A.D."/>
            <person name="Fouteau S."/>
            <person name="Franken C."/>
            <person name="Gibelin C."/>
            <person name="Gish J."/>
            <person name="Goldstein S."/>
            <person name="Gonzalez A.J."/>
            <person name="Green P.J."/>
            <person name="Hallab A."/>
            <person name="Hartog M."/>
            <person name="Hua A."/>
            <person name="Humphray S.J."/>
            <person name="Jeong D.H."/>
            <person name="Jing Y."/>
            <person name="Jocker A."/>
            <person name="Kenton S.M."/>
            <person name="Kim D.J."/>
            <person name="Klee K."/>
            <person name="Lai H."/>
            <person name="Lang C."/>
            <person name="Lin S."/>
            <person name="Macmil S.L."/>
            <person name="Magdelenat G."/>
            <person name="Matthews L."/>
            <person name="McCorrison J."/>
            <person name="Monaghan E.L."/>
            <person name="Mun J.H."/>
            <person name="Najar F.Z."/>
            <person name="Nicholson C."/>
            <person name="Noirot C."/>
            <person name="O'Bleness M."/>
            <person name="Paule C.R."/>
            <person name="Poulain J."/>
            <person name="Prion F."/>
            <person name="Qin B."/>
            <person name="Qu C."/>
            <person name="Retzel E.F."/>
            <person name="Riddle C."/>
            <person name="Sallet E."/>
            <person name="Samain S."/>
            <person name="Samson N."/>
            <person name="Sanders I."/>
            <person name="Saurat O."/>
            <person name="Scarpelli C."/>
            <person name="Schiex T."/>
            <person name="Segurens B."/>
            <person name="Severin A.J."/>
            <person name="Sherrier D.J."/>
            <person name="Shi R."/>
            <person name="Sims S."/>
            <person name="Singer S.R."/>
            <person name="Sinharoy S."/>
            <person name="Sterck L."/>
            <person name="Viollet A."/>
            <person name="Wang B.B."/>
            <person name="Wang K."/>
            <person name="Wang M."/>
            <person name="Wang X."/>
            <person name="Warfsmann J."/>
            <person name="Weissenbach J."/>
            <person name="White D.D."/>
            <person name="White J.D."/>
            <person name="Wiley G.B."/>
            <person name="Wincker P."/>
            <person name="Xing Y."/>
            <person name="Yang L."/>
            <person name="Yao Z."/>
            <person name="Ying F."/>
            <person name="Zhai J."/>
            <person name="Zhou L."/>
            <person name="Zuber A."/>
            <person name="Denarie J."/>
            <person name="Dixon R.A."/>
            <person name="May G.D."/>
            <person name="Schwartz D.C."/>
            <person name="Rogers J."/>
            <person name="Quetier F."/>
            <person name="Town C.D."/>
            <person name="Roe B.A."/>
        </authorList>
    </citation>
    <scope>NUCLEOTIDE SEQUENCE [LARGE SCALE GENOMIC DNA]</scope>
    <source>
        <strain evidence="3">A17</strain>
        <strain evidence="4 5">cv. Jemalong A17</strain>
    </source>
</reference>
<dbReference type="CDD" id="cd04660">
    <property type="entry name" value="nsLTP_like"/>
    <property type="match status" value="1"/>
</dbReference>
<dbReference type="OrthoDB" id="656626at2759"/>
<dbReference type="PANTHER" id="PTHR33122:SF43">
    <property type="entry name" value="BIFUNCTIONAL INHIBITOR_PLANT LIPID TRANSFER PROTEIN_SEED STORAGE HELICAL DOMAIN-CONTAINING PROTEIN"/>
    <property type="match status" value="1"/>
</dbReference>
<dbReference type="AlphaFoldDB" id="G7J041"/>
<dbReference type="HOGENOM" id="CLU_145659_1_0_1"/>
<dbReference type="STRING" id="3880.G7J041"/>
<proteinExistence type="predicted"/>
<dbReference type="SUPFAM" id="SSF47699">
    <property type="entry name" value="Bifunctional inhibitor/lipid-transfer protein/seed storage 2S albumin"/>
    <property type="match status" value="1"/>
</dbReference>
<dbReference type="GO" id="GO:0005504">
    <property type="term" value="F:fatty acid binding"/>
    <property type="evidence" value="ECO:0007669"/>
    <property type="project" value="InterPro"/>
</dbReference>
<reference evidence="4" key="3">
    <citation type="submission" date="2015-04" db="UniProtKB">
        <authorList>
            <consortium name="EnsemblPlants"/>
        </authorList>
    </citation>
    <scope>IDENTIFICATION</scope>
    <source>
        <strain evidence="4">cv. Jemalong A17</strain>
    </source>
</reference>
<name>G7J041_MEDTR</name>
<dbReference type="ExpressionAtlas" id="G7J041">
    <property type="expression patterns" value="differential"/>
</dbReference>
<dbReference type="InterPro" id="IPR036312">
    <property type="entry name" value="Bifun_inhib/LTP/seed_sf"/>
</dbReference>
<reference evidence="3 5" key="2">
    <citation type="journal article" date="2014" name="BMC Genomics">
        <title>An improved genome release (version Mt4.0) for the model legume Medicago truncatula.</title>
        <authorList>
            <person name="Tang H."/>
            <person name="Krishnakumar V."/>
            <person name="Bidwell S."/>
            <person name="Rosen B."/>
            <person name="Chan A."/>
            <person name="Zhou S."/>
            <person name="Gentzbittel L."/>
            <person name="Childs K.L."/>
            <person name="Yandell M."/>
            <person name="Gundlach H."/>
            <person name="Mayer K.F."/>
            <person name="Schwartz D.C."/>
            <person name="Town C.D."/>
        </authorList>
    </citation>
    <scope>GENOME REANNOTATION</scope>
    <source>
        <strain evidence="4 5">cv. Jemalong A17</strain>
    </source>
</reference>
<dbReference type="InterPro" id="IPR044741">
    <property type="entry name" value="NsLTP-like"/>
</dbReference>
<keyword evidence="5" id="KW-1185">Reference proteome</keyword>
<dbReference type="eggNOG" id="ENOG502S7QX">
    <property type="taxonomic scope" value="Eukaryota"/>
</dbReference>
<sequence>MNLLVFVALLIALFGGANAIIVCSIDTNKLDVCHDAITGKRPPKPTTKCCALIKKADLSCLCRYKSLLPALGINPTKALALPKKCGRKTPPGCRGNLEYKLIQILL</sequence>
<dbReference type="GO" id="GO:0009627">
    <property type="term" value="P:systemic acquired resistance"/>
    <property type="evidence" value="ECO:0007669"/>
    <property type="project" value="InterPro"/>
</dbReference>
<dbReference type="Proteomes" id="UP000002051">
    <property type="component" value="Chromosome 3"/>
</dbReference>
<dbReference type="EMBL" id="CM001219">
    <property type="protein sequence ID" value="AES70438.2"/>
    <property type="molecule type" value="Genomic_DNA"/>
</dbReference>